<dbReference type="Proteomes" id="UP000218399">
    <property type="component" value="Unassembled WGS sequence"/>
</dbReference>
<accession>A0A2A2ED68</accession>
<dbReference type="AlphaFoldDB" id="A0A2A2ED68"/>
<dbReference type="OrthoDB" id="5084290at2"/>
<protein>
    <recommendedName>
        <fullName evidence="2">LysM domain-containing protein</fullName>
    </recommendedName>
</protein>
<proteinExistence type="predicted"/>
<feature type="transmembrane region" description="Helical" evidence="1">
    <location>
        <begin position="56"/>
        <end position="73"/>
    </location>
</feature>
<feature type="domain" description="LysM" evidence="2">
    <location>
        <begin position="101"/>
        <end position="149"/>
    </location>
</feature>
<name>A0A2A2ED68_9BIFI</name>
<dbReference type="Pfam" id="PF01476">
    <property type="entry name" value="LysM"/>
    <property type="match status" value="1"/>
</dbReference>
<keyword evidence="1" id="KW-0812">Transmembrane</keyword>
<evidence type="ECO:0000259" key="2">
    <source>
        <dbReference type="PROSITE" id="PS51782"/>
    </source>
</evidence>
<dbReference type="EMBL" id="MVOH01000017">
    <property type="protein sequence ID" value="PAU66971.1"/>
    <property type="molecule type" value="Genomic_DNA"/>
</dbReference>
<dbReference type="CDD" id="cd00118">
    <property type="entry name" value="LysM"/>
    <property type="match status" value="1"/>
</dbReference>
<dbReference type="SMART" id="SM00257">
    <property type="entry name" value="LysM"/>
    <property type="match status" value="1"/>
</dbReference>
<dbReference type="InterPro" id="IPR036779">
    <property type="entry name" value="LysM_dom_sf"/>
</dbReference>
<dbReference type="Gene3D" id="3.10.350.10">
    <property type="entry name" value="LysM domain"/>
    <property type="match status" value="1"/>
</dbReference>
<dbReference type="RefSeq" id="WP_157908718.1">
    <property type="nucleotide sequence ID" value="NZ_MVOH01000017.1"/>
</dbReference>
<evidence type="ECO:0000313" key="4">
    <source>
        <dbReference type="Proteomes" id="UP000218399"/>
    </source>
</evidence>
<gene>
    <name evidence="3" type="ORF">B1526_1471</name>
</gene>
<evidence type="ECO:0000313" key="3">
    <source>
        <dbReference type="EMBL" id="PAU66971.1"/>
    </source>
</evidence>
<dbReference type="InterPro" id="IPR018392">
    <property type="entry name" value="LysM"/>
</dbReference>
<dbReference type="SUPFAM" id="SSF54106">
    <property type="entry name" value="LysM domain"/>
    <property type="match status" value="1"/>
</dbReference>
<dbReference type="PROSITE" id="PS51782">
    <property type="entry name" value="LYSM"/>
    <property type="match status" value="1"/>
</dbReference>
<keyword evidence="1" id="KW-0472">Membrane</keyword>
<keyword evidence="4" id="KW-1185">Reference proteome</keyword>
<organism evidence="3 4">
    <name type="scientific">Bifidobacterium criceti</name>
    <dbReference type="NCBI Taxonomy" id="1960969"/>
    <lineage>
        <taxon>Bacteria</taxon>
        <taxon>Bacillati</taxon>
        <taxon>Actinomycetota</taxon>
        <taxon>Actinomycetes</taxon>
        <taxon>Bifidobacteriales</taxon>
        <taxon>Bifidobacteriaceae</taxon>
        <taxon>Bifidobacterium</taxon>
    </lineage>
</organism>
<reference evidence="3 4" key="1">
    <citation type="journal article" date="2017" name="ISME J.">
        <title>Unveiling bifidobacterial biogeography across the mammalian branch of the tree of life.</title>
        <authorList>
            <person name="Milani C."/>
            <person name="Mangifesta M."/>
            <person name="Mancabelli L."/>
            <person name="Lugli G.A."/>
            <person name="James K."/>
            <person name="Duranti S."/>
            <person name="Turroni F."/>
            <person name="Ferrario C."/>
            <person name="Ossiprandi M.C."/>
            <person name="van Sinderen D."/>
            <person name="Ventura M."/>
        </authorList>
    </citation>
    <scope>NUCLEOTIDE SEQUENCE [LARGE SCALE GENOMIC DNA]</scope>
    <source>
        <strain evidence="4">Ham19E</strain>
    </source>
</reference>
<sequence length="153" mass="16698">MEIRGMRETLAGARAHRGHMLIDVPCADRSDGVHLRTGERAVTVPMRGWFVRHMRAFVVTVLACAVILVMWGTQGAFAQSSAQGHAVESDAATEALRRDVLHYTVRSGDTLWSISRWCGYANAQDGVDALMAMNGLETAELKPGQHLVLPMGI</sequence>
<comment type="caution">
    <text evidence="3">The sequence shown here is derived from an EMBL/GenBank/DDBJ whole genome shotgun (WGS) entry which is preliminary data.</text>
</comment>
<keyword evidence="1" id="KW-1133">Transmembrane helix</keyword>
<evidence type="ECO:0000256" key="1">
    <source>
        <dbReference type="SAM" id="Phobius"/>
    </source>
</evidence>